<reference evidence="1 2" key="1">
    <citation type="journal article" date="2023" name="Sci. Data">
        <title>Genome assembly of the Korean intertidal mud-creeper Batillaria attramentaria.</title>
        <authorList>
            <person name="Patra A.K."/>
            <person name="Ho P.T."/>
            <person name="Jun S."/>
            <person name="Lee S.J."/>
            <person name="Kim Y."/>
            <person name="Won Y.J."/>
        </authorList>
    </citation>
    <scope>NUCLEOTIDE SEQUENCE [LARGE SCALE GENOMIC DNA]</scope>
    <source>
        <strain evidence="1">Wonlab-2016</strain>
    </source>
</reference>
<organism evidence="1 2">
    <name type="scientific">Batillaria attramentaria</name>
    <dbReference type="NCBI Taxonomy" id="370345"/>
    <lineage>
        <taxon>Eukaryota</taxon>
        <taxon>Metazoa</taxon>
        <taxon>Spiralia</taxon>
        <taxon>Lophotrochozoa</taxon>
        <taxon>Mollusca</taxon>
        <taxon>Gastropoda</taxon>
        <taxon>Caenogastropoda</taxon>
        <taxon>Sorbeoconcha</taxon>
        <taxon>Cerithioidea</taxon>
        <taxon>Batillariidae</taxon>
        <taxon>Batillaria</taxon>
    </lineage>
</organism>
<comment type="caution">
    <text evidence="1">The sequence shown here is derived from an EMBL/GenBank/DDBJ whole genome shotgun (WGS) entry which is preliminary data.</text>
</comment>
<accession>A0ABD0KPK3</accession>
<gene>
    <name evidence="1" type="ORF">BaRGS_00019976</name>
</gene>
<dbReference type="EMBL" id="JACVVK020000146">
    <property type="protein sequence ID" value="KAK7488841.1"/>
    <property type="molecule type" value="Genomic_DNA"/>
</dbReference>
<sequence>MSSSWGLDYTSAWWDNGPDSIAFTCNIPTCEVKATARTCLPGKPGHQLWRNRLKTTAATQVPDTAMTTNLGSHLPVTCKMSQQVWVWCHQTAVVSPLIGTPNPRQELKRAL</sequence>
<protein>
    <submittedName>
        <fullName evidence="1">Uncharacterized protein</fullName>
    </submittedName>
</protein>
<evidence type="ECO:0000313" key="2">
    <source>
        <dbReference type="Proteomes" id="UP001519460"/>
    </source>
</evidence>
<dbReference type="Proteomes" id="UP001519460">
    <property type="component" value="Unassembled WGS sequence"/>
</dbReference>
<name>A0ABD0KPK3_9CAEN</name>
<dbReference type="AlphaFoldDB" id="A0ABD0KPK3"/>
<evidence type="ECO:0000313" key="1">
    <source>
        <dbReference type="EMBL" id="KAK7488841.1"/>
    </source>
</evidence>
<keyword evidence="2" id="KW-1185">Reference proteome</keyword>
<proteinExistence type="predicted"/>